<sequence length="413" mass="45842">MPGMSLAVAKNGKVAFERGYGLADVENQVDAGPETVYKVGSLTKQFTAALVMRLVEAGKISLEDPISKYLPEYHTEGKQVTVRYLLNHPSGIKSSRVMAEENQQRFPGDLTYEHTVNFSVAQPFDFAPEQKYENNNLAYYLLGEIICQVTGQPYAQYVEEELLQPLQLQKTCFCDDQNVIQNGAKGYEYEEGKLVNARPLSMQVTGSTEALCSTLGDLIKWTHLLHSGQVVSQASLRQMVTPTVLTGGDTVGYGFGLQVDELDGYSQVSHSWVANGFSSVLAYYPEEGITVAVLTNSSKGKPQEVAKALGRAALGVSVQDLPLPPQELARYRGTYTYQSGQKLHEIRVFREEGKLKAQLAGGKPFRLWYQGNHVFIPDVNDDLRIAFDLKDGRAQGFRMHEGRWEVTPAKRKS</sequence>
<accession>A0A3M9MV19</accession>
<keyword evidence="2" id="KW-0378">Hydrolase</keyword>
<protein>
    <submittedName>
        <fullName evidence="2">Serine hydrolase</fullName>
    </submittedName>
</protein>
<organism evidence="2 3">
    <name type="scientific">Rufibacter latericius</name>
    <dbReference type="NCBI Taxonomy" id="2487040"/>
    <lineage>
        <taxon>Bacteria</taxon>
        <taxon>Pseudomonadati</taxon>
        <taxon>Bacteroidota</taxon>
        <taxon>Cytophagia</taxon>
        <taxon>Cytophagales</taxon>
        <taxon>Hymenobacteraceae</taxon>
        <taxon>Rufibacter</taxon>
    </lineage>
</organism>
<evidence type="ECO:0000313" key="3">
    <source>
        <dbReference type="Proteomes" id="UP000272117"/>
    </source>
</evidence>
<reference evidence="2 3" key="1">
    <citation type="submission" date="2018-11" db="EMBL/GenBank/DDBJ databases">
        <title>Rufibacter latericius sp. nov., isolated from water in Baiyang Lake.</title>
        <authorList>
            <person name="Yang Y."/>
        </authorList>
    </citation>
    <scope>NUCLEOTIDE SEQUENCE [LARGE SCALE GENOMIC DNA]</scope>
    <source>
        <strain evidence="2 3">R-22-1c-1</strain>
    </source>
</reference>
<evidence type="ECO:0000313" key="2">
    <source>
        <dbReference type="EMBL" id="RNI29354.1"/>
    </source>
</evidence>
<name>A0A3M9MV19_9BACT</name>
<dbReference type="EMBL" id="RJJD01000003">
    <property type="protein sequence ID" value="RNI29354.1"/>
    <property type="molecule type" value="Genomic_DNA"/>
</dbReference>
<proteinExistence type="predicted"/>
<keyword evidence="3" id="KW-1185">Reference proteome</keyword>
<dbReference type="InterPro" id="IPR001466">
    <property type="entry name" value="Beta-lactam-related"/>
</dbReference>
<dbReference type="Proteomes" id="UP000272117">
    <property type="component" value="Unassembled WGS sequence"/>
</dbReference>
<gene>
    <name evidence="2" type="ORF">EFB08_07090</name>
</gene>
<dbReference type="OrthoDB" id="846150at2"/>
<dbReference type="GO" id="GO:0016787">
    <property type="term" value="F:hydrolase activity"/>
    <property type="evidence" value="ECO:0007669"/>
    <property type="project" value="UniProtKB-KW"/>
</dbReference>
<dbReference type="AlphaFoldDB" id="A0A3M9MV19"/>
<dbReference type="SUPFAM" id="SSF56601">
    <property type="entry name" value="beta-lactamase/transpeptidase-like"/>
    <property type="match status" value="1"/>
</dbReference>
<comment type="caution">
    <text evidence="2">The sequence shown here is derived from an EMBL/GenBank/DDBJ whole genome shotgun (WGS) entry which is preliminary data.</text>
</comment>
<dbReference type="Gene3D" id="3.40.710.10">
    <property type="entry name" value="DD-peptidase/beta-lactamase superfamily"/>
    <property type="match status" value="1"/>
</dbReference>
<dbReference type="Pfam" id="PF00144">
    <property type="entry name" value="Beta-lactamase"/>
    <property type="match status" value="1"/>
</dbReference>
<evidence type="ECO:0000259" key="1">
    <source>
        <dbReference type="Pfam" id="PF00144"/>
    </source>
</evidence>
<dbReference type="PANTHER" id="PTHR46825:SF9">
    <property type="entry name" value="BETA-LACTAMASE-RELATED DOMAIN-CONTAINING PROTEIN"/>
    <property type="match status" value="1"/>
</dbReference>
<dbReference type="PANTHER" id="PTHR46825">
    <property type="entry name" value="D-ALANYL-D-ALANINE-CARBOXYPEPTIDASE/ENDOPEPTIDASE AMPH"/>
    <property type="match status" value="1"/>
</dbReference>
<feature type="domain" description="Beta-lactamase-related" evidence="1">
    <location>
        <begin position="1"/>
        <end position="308"/>
    </location>
</feature>
<dbReference type="InterPro" id="IPR050491">
    <property type="entry name" value="AmpC-like"/>
</dbReference>
<dbReference type="InterPro" id="IPR012338">
    <property type="entry name" value="Beta-lactam/transpept-like"/>
</dbReference>